<gene>
    <name evidence="5" type="ORF">METZ01_LOCUS58182</name>
</gene>
<sequence>MAVPKKKTSKSKQGMRRSHLSLKTPSYTECPQCHEMARPHHICAHCGYYKGKEIMEVEAV</sequence>
<dbReference type="HAMAP" id="MF_00340">
    <property type="entry name" value="Ribosomal_bL32"/>
    <property type="match status" value="1"/>
</dbReference>
<dbReference type="GO" id="GO:0003735">
    <property type="term" value="F:structural constituent of ribosome"/>
    <property type="evidence" value="ECO:0007669"/>
    <property type="project" value="InterPro"/>
</dbReference>
<dbReference type="Gene3D" id="1.20.5.640">
    <property type="entry name" value="Single helix bin"/>
    <property type="match status" value="1"/>
</dbReference>
<dbReference type="GO" id="GO:0006412">
    <property type="term" value="P:translation"/>
    <property type="evidence" value="ECO:0007669"/>
    <property type="project" value="InterPro"/>
</dbReference>
<dbReference type="InterPro" id="IPR044957">
    <property type="entry name" value="Ribosomal_bL32_bact"/>
</dbReference>
<evidence type="ECO:0000313" key="5">
    <source>
        <dbReference type="EMBL" id="SVA05328.1"/>
    </source>
</evidence>
<keyword evidence="2" id="KW-0689">Ribosomal protein</keyword>
<organism evidence="5">
    <name type="scientific">marine metagenome</name>
    <dbReference type="NCBI Taxonomy" id="408172"/>
    <lineage>
        <taxon>unclassified sequences</taxon>
        <taxon>metagenomes</taxon>
        <taxon>ecological metagenomes</taxon>
    </lineage>
</organism>
<dbReference type="SUPFAM" id="SSF57829">
    <property type="entry name" value="Zn-binding ribosomal proteins"/>
    <property type="match status" value="1"/>
</dbReference>
<dbReference type="InterPro" id="IPR011332">
    <property type="entry name" value="Ribosomal_zn-bd"/>
</dbReference>
<evidence type="ECO:0008006" key="6">
    <source>
        <dbReference type="Google" id="ProtNLM"/>
    </source>
</evidence>
<dbReference type="PANTHER" id="PTHR35534:SF1">
    <property type="entry name" value="LARGE RIBOSOMAL SUBUNIT PROTEIN BL32"/>
    <property type="match status" value="1"/>
</dbReference>
<evidence type="ECO:0000256" key="1">
    <source>
        <dbReference type="ARBA" id="ARBA00008560"/>
    </source>
</evidence>
<feature type="compositionally biased region" description="Basic residues" evidence="4">
    <location>
        <begin position="1"/>
        <end position="20"/>
    </location>
</feature>
<accession>A0A381SPU0</accession>
<keyword evidence="3" id="KW-0687">Ribonucleoprotein</keyword>
<dbReference type="GO" id="GO:0015934">
    <property type="term" value="C:large ribosomal subunit"/>
    <property type="evidence" value="ECO:0007669"/>
    <property type="project" value="InterPro"/>
</dbReference>
<evidence type="ECO:0000256" key="4">
    <source>
        <dbReference type="SAM" id="MobiDB-lite"/>
    </source>
</evidence>
<reference evidence="5" key="1">
    <citation type="submission" date="2018-05" db="EMBL/GenBank/DDBJ databases">
        <authorList>
            <person name="Lanie J.A."/>
            <person name="Ng W.-L."/>
            <person name="Kazmierczak K.M."/>
            <person name="Andrzejewski T.M."/>
            <person name="Davidsen T.M."/>
            <person name="Wayne K.J."/>
            <person name="Tettelin H."/>
            <person name="Glass J.I."/>
            <person name="Rusch D."/>
            <person name="Podicherti R."/>
            <person name="Tsui H.-C.T."/>
            <person name="Winkler M.E."/>
        </authorList>
    </citation>
    <scope>NUCLEOTIDE SEQUENCE</scope>
</reference>
<feature type="region of interest" description="Disordered" evidence="4">
    <location>
        <begin position="1"/>
        <end position="25"/>
    </location>
</feature>
<dbReference type="PANTHER" id="PTHR35534">
    <property type="entry name" value="50S RIBOSOMAL PROTEIN L32"/>
    <property type="match status" value="1"/>
</dbReference>
<comment type="similarity">
    <text evidence="1">Belongs to the bacterial ribosomal protein bL32 family.</text>
</comment>
<protein>
    <recommendedName>
        <fullName evidence="6">50S ribosomal protein L32</fullName>
    </recommendedName>
</protein>
<dbReference type="InterPro" id="IPR002677">
    <property type="entry name" value="Ribosomal_bL32"/>
</dbReference>
<dbReference type="Pfam" id="PF01783">
    <property type="entry name" value="Ribosomal_L32p"/>
    <property type="match status" value="1"/>
</dbReference>
<proteinExistence type="inferred from homology"/>
<name>A0A381SPU0_9ZZZZ</name>
<evidence type="ECO:0000256" key="2">
    <source>
        <dbReference type="ARBA" id="ARBA00022980"/>
    </source>
</evidence>
<dbReference type="EMBL" id="UINC01003326">
    <property type="protein sequence ID" value="SVA05328.1"/>
    <property type="molecule type" value="Genomic_DNA"/>
</dbReference>
<dbReference type="AlphaFoldDB" id="A0A381SPU0"/>
<evidence type="ECO:0000256" key="3">
    <source>
        <dbReference type="ARBA" id="ARBA00023274"/>
    </source>
</evidence>
<dbReference type="NCBIfam" id="TIGR01031">
    <property type="entry name" value="rpmF_bact"/>
    <property type="match status" value="1"/>
</dbReference>